<evidence type="ECO:0008006" key="3">
    <source>
        <dbReference type="Google" id="ProtNLM"/>
    </source>
</evidence>
<dbReference type="GO" id="GO:0006355">
    <property type="term" value="P:regulation of DNA-templated transcription"/>
    <property type="evidence" value="ECO:0007669"/>
    <property type="project" value="InterPro"/>
</dbReference>
<gene>
    <name evidence="1" type="ORF">SAMN05660964_03035</name>
</gene>
<protein>
    <recommendedName>
        <fullName evidence="3">ChpI protein</fullName>
    </recommendedName>
</protein>
<keyword evidence="2" id="KW-1185">Reference proteome</keyword>
<dbReference type="AlphaFoldDB" id="A0A1H4FML0"/>
<sequence length="78" mass="9106">MKTAVSIPDPIFQAAEVFAHHFGISRSELYAKAIKEYIASRRYINVTEELNKIYSDESSYLEDELHAMQIKSIPREEW</sequence>
<name>A0A1H4FML0_9GAMM</name>
<dbReference type="STRING" id="525918.SAMN05660964_03035"/>
<dbReference type="RefSeq" id="WP_093069984.1">
    <property type="nucleotide sequence ID" value="NZ_FNQP01000022.1"/>
</dbReference>
<accession>A0A1H4FML0</accession>
<organism evidence="1 2">
    <name type="scientific">Thiothrix caldifontis</name>
    <dbReference type="NCBI Taxonomy" id="525918"/>
    <lineage>
        <taxon>Bacteria</taxon>
        <taxon>Pseudomonadati</taxon>
        <taxon>Pseudomonadota</taxon>
        <taxon>Gammaproteobacteria</taxon>
        <taxon>Thiotrichales</taxon>
        <taxon>Thiotrichaceae</taxon>
        <taxon>Thiothrix</taxon>
    </lineage>
</organism>
<dbReference type="Gene3D" id="1.10.1220.10">
    <property type="entry name" value="Met repressor-like"/>
    <property type="match status" value="1"/>
</dbReference>
<proteinExistence type="predicted"/>
<reference evidence="1 2" key="1">
    <citation type="submission" date="2016-10" db="EMBL/GenBank/DDBJ databases">
        <authorList>
            <person name="de Groot N.N."/>
        </authorList>
    </citation>
    <scope>NUCLEOTIDE SEQUENCE [LARGE SCALE GENOMIC DNA]</scope>
    <source>
        <strain evidence="1 2">DSM 21228</strain>
    </source>
</reference>
<evidence type="ECO:0000313" key="1">
    <source>
        <dbReference type="EMBL" id="SEA98297.1"/>
    </source>
</evidence>
<dbReference type="InterPro" id="IPR013321">
    <property type="entry name" value="Arc_rbn_hlx_hlx"/>
</dbReference>
<dbReference type="Proteomes" id="UP000199397">
    <property type="component" value="Unassembled WGS sequence"/>
</dbReference>
<dbReference type="OrthoDB" id="73061at2"/>
<evidence type="ECO:0000313" key="2">
    <source>
        <dbReference type="Proteomes" id="UP000199397"/>
    </source>
</evidence>
<dbReference type="EMBL" id="FNQP01000022">
    <property type="protein sequence ID" value="SEA98297.1"/>
    <property type="molecule type" value="Genomic_DNA"/>
</dbReference>